<keyword evidence="4" id="KW-1133">Transmembrane helix</keyword>
<evidence type="ECO:0000256" key="2">
    <source>
        <dbReference type="ARBA" id="ARBA00022676"/>
    </source>
</evidence>
<evidence type="ECO:0000256" key="3">
    <source>
        <dbReference type="ARBA" id="ARBA00022679"/>
    </source>
</evidence>
<dbReference type="CDD" id="cd06423">
    <property type="entry name" value="CESA_like"/>
    <property type="match status" value="1"/>
</dbReference>
<dbReference type="PANTHER" id="PTHR43630:SF1">
    <property type="entry name" value="POLY-BETA-1,6-N-ACETYL-D-GLUCOSAMINE SYNTHASE"/>
    <property type="match status" value="1"/>
</dbReference>
<dbReference type="EMBL" id="BBNR01000002">
    <property type="protein sequence ID" value="GAL65898.1"/>
    <property type="molecule type" value="Genomic_DNA"/>
</dbReference>
<proteinExistence type="inferred from homology"/>
<feature type="transmembrane region" description="Helical" evidence="4">
    <location>
        <begin position="338"/>
        <end position="357"/>
    </location>
</feature>
<dbReference type="STRING" id="504487.JCM19538_2981"/>
<evidence type="ECO:0000256" key="4">
    <source>
        <dbReference type="SAM" id="Phobius"/>
    </source>
</evidence>
<dbReference type="AlphaFoldDB" id="A0A090VPE8"/>
<name>A0A090VPE8_9FLAO</name>
<comment type="caution">
    <text evidence="5">The sequence shown here is derived from an EMBL/GenBank/DDBJ whole genome shotgun (WGS) entry which is preliminary data.</text>
</comment>
<dbReference type="OrthoDB" id="1523666at2"/>
<dbReference type="PANTHER" id="PTHR43630">
    <property type="entry name" value="POLY-BETA-1,6-N-ACETYL-D-GLUCOSAMINE SYNTHASE"/>
    <property type="match status" value="1"/>
</dbReference>
<feature type="transmembrane region" description="Helical" evidence="4">
    <location>
        <begin position="310"/>
        <end position="332"/>
    </location>
</feature>
<evidence type="ECO:0000313" key="5">
    <source>
        <dbReference type="EMBL" id="GAL65898.1"/>
    </source>
</evidence>
<keyword evidence="4" id="KW-0812">Transmembrane</keyword>
<dbReference type="eggNOG" id="COG1215">
    <property type="taxonomic scope" value="Bacteria"/>
</dbReference>
<keyword evidence="2 5" id="KW-0328">Glycosyltransferase</keyword>
<keyword evidence="3 5" id="KW-0808">Transferase</keyword>
<evidence type="ECO:0000313" key="7">
    <source>
        <dbReference type="Proteomes" id="UP000029641"/>
    </source>
</evidence>
<comment type="similarity">
    <text evidence="1">Belongs to the glycosyltransferase 2 family.</text>
</comment>
<organism evidence="5 7">
    <name type="scientific">Jejuia pallidilutea</name>
    <dbReference type="NCBI Taxonomy" id="504487"/>
    <lineage>
        <taxon>Bacteria</taxon>
        <taxon>Pseudomonadati</taxon>
        <taxon>Bacteroidota</taxon>
        <taxon>Flavobacteriia</taxon>
        <taxon>Flavobacteriales</taxon>
        <taxon>Flavobacteriaceae</taxon>
        <taxon>Jejuia</taxon>
    </lineage>
</organism>
<gene>
    <name evidence="5" type="ORF">JCM19301_3583</name>
    <name evidence="6" type="ORF">JCM19538_2981</name>
</gene>
<dbReference type="GO" id="GO:0016757">
    <property type="term" value="F:glycosyltransferase activity"/>
    <property type="evidence" value="ECO:0007669"/>
    <property type="project" value="UniProtKB-KW"/>
</dbReference>
<dbReference type="RefSeq" id="WP_081956181.1">
    <property type="nucleotide sequence ID" value="NZ_BBNR01000002.1"/>
</dbReference>
<dbReference type="Gene3D" id="3.90.550.10">
    <property type="entry name" value="Spore Coat Polysaccharide Biosynthesis Protein SpsA, Chain A"/>
    <property type="match status" value="1"/>
</dbReference>
<dbReference type="SUPFAM" id="SSF53448">
    <property type="entry name" value="Nucleotide-diphospho-sugar transferases"/>
    <property type="match status" value="1"/>
</dbReference>
<dbReference type="InterPro" id="IPR029044">
    <property type="entry name" value="Nucleotide-diphossugar_trans"/>
</dbReference>
<dbReference type="Pfam" id="PF13641">
    <property type="entry name" value="Glyco_tranf_2_3"/>
    <property type="match status" value="1"/>
</dbReference>
<evidence type="ECO:0000313" key="6">
    <source>
        <dbReference type="EMBL" id="GAL88468.1"/>
    </source>
</evidence>
<sequence>MEILNQIFSYILQTLEVALVIYFAISCLYVLVFAIAGHFYKKRKQVTYDKLNKIAVFIPAYKEDAVIVDVAKKALLQQYPPSFFDVIVIADSLQNETLNNLKELPLKVVEVSFENSTKAKALNAAMNGSPKTYDYAIVLDADNIMEPHFLTKMNTAFNKGYQVVQAHRKAKNLNTSFAILDAASEEINNHIYRRGHSALGLSSGLIGSGMGFEYSLFKSIMKTVTAVGGFDKELEFELAKQNITIEYLQDTVVLDEKVQKSSDFSKQRKRWLATQFIYLKRNYKLGFKALLKGNINFFDKVFQMVVPPRILLLGITTISTLIYCVLDFGLGITTHISSQFWLINFGLLVAAFVLALPKSFYNSATLKAMISMPSAFFRMFRLLFNLKGANTKFIHTSHGVIKS</sequence>
<dbReference type="Proteomes" id="UP000030184">
    <property type="component" value="Unassembled WGS sequence"/>
</dbReference>
<keyword evidence="4" id="KW-0472">Membrane</keyword>
<reference evidence="8" key="1">
    <citation type="journal article" date="2014" name="Genome Announc.">
        <title>Draft Genome Sequence of Marine Flavobacterium Jejuia pallidilutea Strain 11shimoA1 and Pigmentation Mutants.</title>
        <authorList>
            <person name="Takatani N."/>
            <person name="Nakanishi M."/>
            <person name="Meirelles P."/>
            <person name="Mino S."/>
            <person name="Suda W."/>
            <person name="Oshima K."/>
            <person name="Hattori M."/>
            <person name="Ohkuma M."/>
            <person name="Hosokawa M."/>
            <person name="Miyashita K."/>
            <person name="Thompson F.L."/>
            <person name="Niwa A."/>
            <person name="Sawabe T."/>
            <person name="Sawabe T."/>
        </authorList>
    </citation>
    <scope>NUCLEOTIDE SEQUENCE [LARGE SCALE GENOMIC DNA]</scope>
    <source>
        <strain evidence="8">JCM 19538</strain>
    </source>
</reference>
<accession>A0A090VPE8</accession>
<feature type="transmembrane region" description="Helical" evidence="4">
    <location>
        <begin position="20"/>
        <end position="40"/>
    </location>
</feature>
<dbReference type="Proteomes" id="UP000029641">
    <property type="component" value="Unassembled WGS sequence"/>
</dbReference>
<evidence type="ECO:0000313" key="8">
    <source>
        <dbReference type="Proteomes" id="UP000030184"/>
    </source>
</evidence>
<protein>
    <submittedName>
        <fullName evidence="5">N-acetylglucosaminyltransferase</fullName>
    </submittedName>
</protein>
<evidence type="ECO:0000256" key="1">
    <source>
        <dbReference type="ARBA" id="ARBA00006739"/>
    </source>
</evidence>
<keyword evidence="8" id="KW-1185">Reference proteome</keyword>
<dbReference type="EMBL" id="BBNY01000003">
    <property type="protein sequence ID" value="GAL88468.1"/>
    <property type="molecule type" value="Genomic_DNA"/>
</dbReference>